<evidence type="ECO:0000313" key="2">
    <source>
        <dbReference type="Proteomes" id="UP000660380"/>
    </source>
</evidence>
<proteinExistence type="predicted"/>
<sequence>MVTLEQALDIVMQLPLEQREMLIDIIHKRHIESRREEIARDAREAIASFHAGKLKPQPVEEIISELRQSIDTATEE</sequence>
<dbReference type="Proteomes" id="UP000660380">
    <property type="component" value="Unassembled WGS sequence"/>
</dbReference>
<evidence type="ECO:0000313" key="1">
    <source>
        <dbReference type="EMBL" id="MBD2607051.1"/>
    </source>
</evidence>
<protein>
    <submittedName>
        <fullName evidence="1">Uncharacterized protein</fullName>
    </submittedName>
</protein>
<dbReference type="EMBL" id="JACJTA010000054">
    <property type="protein sequence ID" value="MBD2607051.1"/>
    <property type="molecule type" value="Genomic_DNA"/>
</dbReference>
<dbReference type="RefSeq" id="WP_029631502.1">
    <property type="nucleotide sequence ID" value="NZ_JACJTA010000054.1"/>
</dbReference>
<name>A0ABR8GVG2_9CYAN</name>
<accession>A0ABR8GVG2</accession>
<keyword evidence="2" id="KW-1185">Reference proteome</keyword>
<organism evidence="1 2">
    <name type="scientific">Scytonema hofmannii FACHB-248</name>
    <dbReference type="NCBI Taxonomy" id="1842502"/>
    <lineage>
        <taxon>Bacteria</taxon>
        <taxon>Bacillati</taxon>
        <taxon>Cyanobacteriota</taxon>
        <taxon>Cyanophyceae</taxon>
        <taxon>Nostocales</taxon>
        <taxon>Scytonemataceae</taxon>
        <taxon>Scytonema</taxon>
    </lineage>
</organism>
<gene>
    <name evidence="1" type="ORF">H6G81_21600</name>
</gene>
<comment type="caution">
    <text evidence="1">The sequence shown here is derived from an EMBL/GenBank/DDBJ whole genome shotgun (WGS) entry which is preliminary data.</text>
</comment>
<reference evidence="1 2" key="1">
    <citation type="journal article" date="2020" name="ISME J.">
        <title>Comparative genomics reveals insights into cyanobacterial evolution and habitat adaptation.</title>
        <authorList>
            <person name="Chen M.Y."/>
            <person name="Teng W.K."/>
            <person name="Zhao L."/>
            <person name="Hu C.X."/>
            <person name="Zhou Y.K."/>
            <person name="Han B.P."/>
            <person name="Song L.R."/>
            <person name="Shu W.S."/>
        </authorList>
    </citation>
    <scope>NUCLEOTIDE SEQUENCE [LARGE SCALE GENOMIC DNA]</scope>
    <source>
        <strain evidence="1 2">FACHB-248</strain>
    </source>
</reference>